<dbReference type="Pfam" id="PF00270">
    <property type="entry name" value="DEAD"/>
    <property type="match status" value="1"/>
</dbReference>
<evidence type="ECO:0000256" key="7">
    <source>
        <dbReference type="ARBA" id="ARBA00022833"/>
    </source>
</evidence>
<dbReference type="Pfam" id="PF18319">
    <property type="entry name" value="Zn_ribbon_PriA"/>
    <property type="match status" value="1"/>
</dbReference>
<dbReference type="InterPro" id="IPR040498">
    <property type="entry name" value="PriA_CRR"/>
</dbReference>
<keyword evidence="2 12" id="KW-0235">DNA replication</keyword>
<evidence type="ECO:0000256" key="6">
    <source>
        <dbReference type="ARBA" id="ARBA00022806"/>
    </source>
</evidence>
<evidence type="ECO:0000256" key="2">
    <source>
        <dbReference type="ARBA" id="ARBA00022705"/>
    </source>
</evidence>
<dbReference type="GO" id="GO:0006302">
    <property type="term" value="P:double-strand break repair"/>
    <property type="evidence" value="ECO:0007669"/>
    <property type="project" value="InterPro"/>
</dbReference>
<reference evidence="15 16" key="1">
    <citation type="submission" date="2015-01" db="EMBL/GenBank/DDBJ databases">
        <title>Comparative genomics of the lactic acid bacteria isolated from the honey bee gut.</title>
        <authorList>
            <person name="Ellegaard K.M."/>
            <person name="Tamarit D."/>
            <person name="Javelind E."/>
            <person name="Olofsson T."/>
            <person name="Andersson S.G."/>
            <person name="Vasquez A."/>
        </authorList>
    </citation>
    <scope>NUCLEOTIDE SEQUENCE [LARGE SCALE GENOMIC DNA]</scope>
    <source>
        <strain evidence="15 16">Bin4</strain>
    </source>
</reference>
<evidence type="ECO:0000259" key="14">
    <source>
        <dbReference type="PROSITE" id="PS51194"/>
    </source>
</evidence>
<dbReference type="FunFam" id="3.40.1440.60:FF:000001">
    <property type="entry name" value="Primosomal protein N"/>
    <property type="match status" value="1"/>
</dbReference>
<dbReference type="CDD" id="cd17929">
    <property type="entry name" value="DEXHc_priA"/>
    <property type="match status" value="1"/>
</dbReference>
<comment type="function">
    <text evidence="12">Initiates the restart of stalled replication forks, which reloads the replicative helicase on sites other than the origin of replication. Recognizes and binds to abandoned replication forks and remodels them to uncover a helicase loading site. Promotes assembly of the primosome at these replication forks.</text>
</comment>
<dbReference type="Proteomes" id="UP000033558">
    <property type="component" value="Unassembled WGS sequence"/>
</dbReference>
<dbReference type="Pfam" id="PF17764">
    <property type="entry name" value="PriA_3primeBD"/>
    <property type="match status" value="1"/>
</dbReference>
<keyword evidence="7 12" id="KW-0862">Zinc</keyword>
<comment type="similarity">
    <text evidence="12">Belongs to the helicase family. PriA subfamily.</text>
</comment>
<evidence type="ECO:0000256" key="12">
    <source>
        <dbReference type="HAMAP-Rule" id="MF_00983"/>
    </source>
</evidence>
<dbReference type="InterPro" id="IPR014001">
    <property type="entry name" value="Helicase_ATP-bd"/>
</dbReference>
<dbReference type="InterPro" id="IPR027417">
    <property type="entry name" value="P-loop_NTPase"/>
</dbReference>
<feature type="binding site" evidence="12">
    <location>
        <position position="532"/>
    </location>
    <ligand>
        <name>Zn(2+)</name>
        <dbReference type="ChEBI" id="CHEBI:29105"/>
        <label>2</label>
    </ligand>
</feature>
<dbReference type="PROSITE" id="PS51194">
    <property type="entry name" value="HELICASE_CTER"/>
    <property type="match status" value="1"/>
</dbReference>
<feature type="domain" description="Helicase C-terminal" evidence="14">
    <location>
        <begin position="540"/>
        <end position="710"/>
    </location>
</feature>
<dbReference type="CDD" id="cd18804">
    <property type="entry name" value="SF2_C_priA"/>
    <property type="match status" value="1"/>
</dbReference>
<dbReference type="GO" id="GO:0006310">
    <property type="term" value="P:DNA recombination"/>
    <property type="evidence" value="ECO:0007669"/>
    <property type="project" value="InterPro"/>
</dbReference>
<protein>
    <recommendedName>
        <fullName evidence="12">Replication restart protein PriA</fullName>
    </recommendedName>
    <alternativeName>
        <fullName evidence="12">ATP-dependent DNA helicase PriA</fullName>
        <ecNumber evidence="12">5.6.2.4</ecNumber>
    </alternativeName>
    <alternativeName>
        <fullName evidence="12">DNA 3'-5' helicase PriA</fullName>
    </alternativeName>
</protein>
<dbReference type="SMART" id="SM00487">
    <property type="entry name" value="DEXDc"/>
    <property type="match status" value="1"/>
</dbReference>
<evidence type="ECO:0000313" key="16">
    <source>
        <dbReference type="Proteomes" id="UP000033558"/>
    </source>
</evidence>
<comment type="caution">
    <text evidence="15">The sequence shown here is derived from an EMBL/GenBank/DDBJ whole genome shotgun (WGS) entry which is preliminary data.</text>
</comment>
<dbReference type="Pfam" id="PF00271">
    <property type="entry name" value="Helicase_C"/>
    <property type="match status" value="1"/>
</dbReference>
<dbReference type="RefSeq" id="WP_046316175.1">
    <property type="nucleotide sequence ID" value="NZ_JBHSZT010000001.1"/>
</dbReference>
<dbReference type="InterPro" id="IPR041236">
    <property type="entry name" value="PriA_C"/>
</dbReference>
<dbReference type="PROSITE" id="PS51192">
    <property type="entry name" value="HELICASE_ATP_BIND_1"/>
    <property type="match status" value="1"/>
</dbReference>
<dbReference type="EC" id="5.6.2.4" evidence="12"/>
<dbReference type="GO" id="GO:1990077">
    <property type="term" value="C:primosome complex"/>
    <property type="evidence" value="ECO:0007669"/>
    <property type="project" value="UniProtKB-UniRule"/>
</dbReference>
<dbReference type="InterPro" id="IPR005259">
    <property type="entry name" value="PriA"/>
</dbReference>
<comment type="catalytic activity">
    <reaction evidence="11 12">
        <text>ATP + H2O = ADP + phosphate + H(+)</text>
        <dbReference type="Rhea" id="RHEA:13065"/>
        <dbReference type="ChEBI" id="CHEBI:15377"/>
        <dbReference type="ChEBI" id="CHEBI:15378"/>
        <dbReference type="ChEBI" id="CHEBI:30616"/>
        <dbReference type="ChEBI" id="CHEBI:43474"/>
        <dbReference type="ChEBI" id="CHEBI:456216"/>
        <dbReference type="EC" id="5.6.2.4"/>
    </reaction>
</comment>
<keyword evidence="1 12" id="KW-0639">Primosome</keyword>
<keyword evidence="5 12" id="KW-0378">Hydrolase</keyword>
<dbReference type="HOGENOM" id="CLU_013353_3_1_9"/>
<dbReference type="GO" id="GO:0006270">
    <property type="term" value="P:DNA replication initiation"/>
    <property type="evidence" value="ECO:0007669"/>
    <property type="project" value="TreeGrafter"/>
</dbReference>
<feature type="binding site" evidence="12">
    <location>
        <position position="514"/>
    </location>
    <ligand>
        <name>Zn(2+)</name>
        <dbReference type="ChEBI" id="CHEBI:29105"/>
        <label>2</label>
    </ligand>
</feature>
<dbReference type="PATRIC" id="fig|1218492.5.peg.807"/>
<dbReference type="NCBIfam" id="NF004066">
    <property type="entry name" value="PRK05580.1-3"/>
    <property type="match status" value="1"/>
</dbReference>
<evidence type="ECO:0000256" key="9">
    <source>
        <dbReference type="ARBA" id="ARBA00023125"/>
    </source>
</evidence>
<keyword evidence="3 12" id="KW-0479">Metal-binding</keyword>
<evidence type="ECO:0000256" key="11">
    <source>
        <dbReference type="ARBA" id="ARBA00048988"/>
    </source>
</evidence>
<dbReference type="GO" id="GO:0008270">
    <property type="term" value="F:zinc ion binding"/>
    <property type="evidence" value="ECO:0007669"/>
    <property type="project" value="UniProtKB-UniRule"/>
</dbReference>
<dbReference type="EMBL" id="JXJQ01000006">
    <property type="protein sequence ID" value="KJY62456.1"/>
    <property type="molecule type" value="Genomic_DNA"/>
</dbReference>
<dbReference type="GO" id="GO:0043138">
    <property type="term" value="F:3'-5' DNA helicase activity"/>
    <property type="evidence" value="ECO:0007669"/>
    <property type="project" value="UniProtKB-EC"/>
</dbReference>
<dbReference type="SMART" id="SM00490">
    <property type="entry name" value="HELICc"/>
    <property type="match status" value="1"/>
</dbReference>
<dbReference type="OrthoDB" id="9759544at2"/>
<keyword evidence="16" id="KW-1185">Reference proteome</keyword>
<evidence type="ECO:0000256" key="3">
    <source>
        <dbReference type="ARBA" id="ARBA00022723"/>
    </source>
</evidence>
<evidence type="ECO:0000256" key="10">
    <source>
        <dbReference type="ARBA" id="ARBA00023235"/>
    </source>
</evidence>
<dbReference type="HAMAP" id="MF_00983">
    <property type="entry name" value="PriA"/>
    <property type="match status" value="1"/>
</dbReference>
<sequence length="799" mass="91279">MYAQVVVDVPTQQTDHSFDYLIPAALEKFIVAGQRVVVPFGRSGRRVQGFVVGTSTTSSYAQKCKPIAYLIDLQPVLSSELLQLSQWLANRTFAFWVDCLQTMLPNVMRAKYSKKAWALTSTVRQSALFQGAAAISVPNDLTQQRQLAQWQKQGQVRIDYLVENKAQTRQQLVLNRVANQDYAHIVTQVKPQATKQRQLLQLFIDHPDWQQITYTALQQKYQIGNSVIKAAIAHGWFTRSQIEIRRNPYTNPVTPSSPQVLTAEQRKAYQTIITSASRPVLLEGVTGSGKTEVYLQVIEHFLQQHKTALMLVPEISLTPQMVTRVRARFGGQVAVLHSGLSQGERYDEWRRINQQQAQVVVGARSAVFAPLRHLGVIIIDEEHEASYKQIDNPRYHARDVALWRGRYHHCPVVLGSATPSLESRARGQKRVYQLVQMPHRVYNQPLPQVQIVDLREQQNLALELNSPLQVDLSQPLITALHQCLKKHEQAILLLNRRGYANFLLCRNCGFVPHCPNCDITLTVHLQEHCLLCHYCGHREPIMKQCQVCGSSKLRLSGTGTQKVETQLQELLPQARVLRMDNDTTTRKGAHQRILQQFAQQQADILLGTQMIAKGLDFPNVTLVGVINADTGLGINDFRANERTFQLLTQVSGRAGRKQKLGQVFIQTYNPDNYAIQLASQQDYEAFYRQEMQFRHQGNYPPYFFLIKITISHQERAQAFKMAYNVAKRIKPILQPREQLLGPVQPTVARIKNRYYYQIIIKYRHNQSLGQLLHQIMNNVQIDKKRGFAIAIDNEPQQME</sequence>
<dbReference type="GO" id="GO:0005524">
    <property type="term" value="F:ATP binding"/>
    <property type="evidence" value="ECO:0007669"/>
    <property type="project" value="UniProtKB-UniRule"/>
</dbReference>
<evidence type="ECO:0000256" key="4">
    <source>
        <dbReference type="ARBA" id="ARBA00022741"/>
    </source>
</evidence>
<feature type="binding site" evidence="12">
    <location>
        <position position="545"/>
    </location>
    <ligand>
        <name>Zn(2+)</name>
        <dbReference type="ChEBI" id="CHEBI:29105"/>
        <label>1</label>
    </ligand>
</feature>
<gene>
    <name evidence="12 15" type="primary">priA</name>
    <name evidence="15" type="ORF">JG30_06710</name>
</gene>
<dbReference type="Pfam" id="PF18074">
    <property type="entry name" value="PriA_C"/>
    <property type="match status" value="1"/>
</dbReference>
<evidence type="ECO:0000259" key="13">
    <source>
        <dbReference type="PROSITE" id="PS51192"/>
    </source>
</evidence>
<proteinExistence type="inferred from homology"/>
<accession>A0A0F4LY42</accession>
<evidence type="ECO:0000256" key="8">
    <source>
        <dbReference type="ARBA" id="ARBA00022840"/>
    </source>
</evidence>
<keyword evidence="6 12" id="KW-0347">Helicase</keyword>
<comment type="catalytic activity">
    <reaction evidence="12">
        <text>Couples ATP hydrolysis with the unwinding of duplex DNA by translocating in the 3'-5' direction.</text>
        <dbReference type="EC" id="5.6.2.4"/>
    </reaction>
</comment>
<keyword evidence="9 12" id="KW-0238">DNA-binding</keyword>
<dbReference type="AlphaFoldDB" id="A0A0F4LY42"/>
<organism evidence="15 16">
    <name type="scientific">Bombilactobacillus mellifer</name>
    <dbReference type="NCBI Taxonomy" id="1218492"/>
    <lineage>
        <taxon>Bacteria</taxon>
        <taxon>Bacillati</taxon>
        <taxon>Bacillota</taxon>
        <taxon>Bacilli</taxon>
        <taxon>Lactobacillales</taxon>
        <taxon>Lactobacillaceae</taxon>
        <taxon>Bombilactobacillus</taxon>
    </lineage>
</organism>
<keyword evidence="8 12" id="KW-0067">ATP-binding</keyword>
<evidence type="ECO:0000256" key="5">
    <source>
        <dbReference type="ARBA" id="ARBA00022801"/>
    </source>
</evidence>
<comment type="subunit">
    <text evidence="12">Component of the replication restart primosome.</text>
</comment>
<dbReference type="Gene3D" id="3.40.1440.60">
    <property type="entry name" value="PriA, 3(prime) DNA-binding domain"/>
    <property type="match status" value="1"/>
</dbReference>
<dbReference type="STRING" id="1218492.JG30_06710"/>
<dbReference type="GO" id="GO:0003677">
    <property type="term" value="F:DNA binding"/>
    <property type="evidence" value="ECO:0007669"/>
    <property type="project" value="UniProtKB-UniRule"/>
</dbReference>
<dbReference type="Gene3D" id="3.40.50.300">
    <property type="entry name" value="P-loop containing nucleotide triphosphate hydrolases"/>
    <property type="match status" value="2"/>
</dbReference>
<dbReference type="InterPro" id="IPR042115">
    <property type="entry name" value="PriA_3primeBD_sf"/>
</dbReference>
<feature type="binding site" evidence="12">
    <location>
        <position position="548"/>
    </location>
    <ligand>
        <name>Zn(2+)</name>
        <dbReference type="ChEBI" id="CHEBI:29105"/>
        <label>1</label>
    </ligand>
</feature>
<dbReference type="NCBIfam" id="TIGR00595">
    <property type="entry name" value="priA"/>
    <property type="match status" value="1"/>
</dbReference>
<feature type="domain" description="Helicase ATP-binding" evidence="13">
    <location>
        <begin position="271"/>
        <end position="437"/>
    </location>
</feature>
<feature type="binding site" evidence="12">
    <location>
        <position position="508"/>
    </location>
    <ligand>
        <name>Zn(2+)</name>
        <dbReference type="ChEBI" id="CHEBI:29105"/>
        <label>1</label>
    </ligand>
</feature>
<dbReference type="InterPro" id="IPR001650">
    <property type="entry name" value="Helicase_C-like"/>
</dbReference>
<keyword evidence="10 12" id="KW-0413">Isomerase</keyword>
<name>A0A0F4LY42_9LACO</name>
<feature type="binding site" evidence="12">
    <location>
        <position position="505"/>
    </location>
    <ligand>
        <name>Zn(2+)</name>
        <dbReference type="ChEBI" id="CHEBI:29105"/>
        <label>1</label>
    </ligand>
</feature>
<feature type="binding site" evidence="12">
    <location>
        <position position="517"/>
    </location>
    <ligand>
        <name>Zn(2+)</name>
        <dbReference type="ChEBI" id="CHEBI:29105"/>
        <label>2</label>
    </ligand>
</feature>
<dbReference type="InterPro" id="IPR041222">
    <property type="entry name" value="PriA_3primeBD"/>
</dbReference>
<evidence type="ECO:0000313" key="15">
    <source>
        <dbReference type="EMBL" id="KJY62456.1"/>
    </source>
</evidence>
<dbReference type="GO" id="GO:0016887">
    <property type="term" value="F:ATP hydrolysis activity"/>
    <property type="evidence" value="ECO:0007669"/>
    <property type="project" value="RHEA"/>
</dbReference>
<dbReference type="FunFam" id="3.40.50.300:FF:000489">
    <property type="entry name" value="Primosome assembly protein PriA"/>
    <property type="match status" value="1"/>
</dbReference>
<dbReference type="GO" id="GO:0006269">
    <property type="term" value="P:DNA replication, synthesis of primer"/>
    <property type="evidence" value="ECO:0007669"/>
    <property type="project" value="UniProtKB-KW"/>
</dbReference>
<dbReference type="PANTHER" id="PTHR30580:SF0">
    <property type="entry name" value="PRIMOSOMAL PROTEIN N"/>
    <property type="match status" value="1"/>
</dbReference>
<dbReference type="SUPFAM" id="SSF52540">
    <property type="entry name" value="P-loop containing nucleoside triphosphate hydrolases"/>
    <property type="match status" value="1"/>
</dbReference>
<evidence type="ECO:0000256" key="1">
    <source>
        <dbReference type="ARBA" id="ARBA00022515"/>
    </source>
</evidence>
<dbReference type="PANTHER" id="PTHR30580">
    <property type="entry name" value="PRIMOSOMAL PROTEIN N"/>
    <property type="match status" value="1"/>
</dbReference>
<keyword evidence="4 12" id="KW-0547">Nucleotide-binding</keyword>
<comment type="cofactor">
    <cofactor evidence="12">
        <name>Zn(2+)</name>
        <dbReference type="ChEBI" id="CHEBI:29105"/>
    </cofactor>
    <text evidence="12">Binds 2 zinc ions per subunit.</text>
</comment>
<feature type="binding site" evidence="12">
    <location>
        <position position="535"/>
    </location>
    <ligand>
        <name>Zn(2+)</name>
        <dbReference type="ChEBI" id="CHEBI:29105"/>
        <label>2</label>
    </ligand>
</feature>
<dbReference type="InterPro" id="IPR011545">
    <property type="entry name" value="DEAD/DEAH_box_helicase_dom"/>
</dbReference>